<proteinExistence type="predicted"/>
<feature type="domain" description="Glycosyl transferase family 28 C-terminal" evidence="1">
    <location>
        <begin position="181"/>
        <end position="294"/>
    </location>
</feature>
<dbReference type="SUPFAM" id="SSF53756">
    <property type="entry name" value="UDP-Glycosyltransferase/glycogen phosphorylase"/>
    <property type="match status" value="1"/>
</dbReference>
<dbReference type="InterPro" id="IPR007235">
    <property type="entry name" value="Glyco_trans_28_C"/>
</dbReference>
<accession>A0ABX8V5Y5</accession>
<evidence type="ECO:0000313" key="2">
    <source>
        <dbReference type="EMBL" id="QYJ68249.1"/>
    </source>
</evidence>
<dbReference type="RefSeq" id="WP_220640592.1">
    <property type="nucleotide sequence ID" value="NZ_CP080429.1"/>
</dbReference>
<organism evidence="2 3">
    <name type="scientific">Flavobacterium litorale</name>
    <dbReference type="NCBI Taxonomy" id="2856519"/>
    <lineage>
        <taxon>Bacteria</taxon>
        <taxon>Pseudomonadati</taxon>
        <taxon>Bacteroidota</taxon>
        <taxon>Flavobacteriia</taxon>
        <taxon>Flavobacteriales</taxon>
        <taxon>Flavobacteriaceae</taxon>
        <taxon>Flavobacterium</taxon>
    </lineage>
</organism>
<reference evidence="2 3" key="1">
    <citation type="submission" date="2021-07" db="EMBL/GenBank/DDBJ databases">
        <title>Flavobacterium WSW3-B6 sp.nov, isolated from seaweed.</title>
        <authorList>
            <person name="Muhammad N."/>
            <person name="Ho H."/>
            <person name="Lee Y.-J."/>
            <person name="Nguyen T."/>
            <person name="Ho J."/>
            <person name="Kim S.-G."/>
        </authorList>
    </citation>
    <scope>NUCLEOTIDE SEQUENCE [LARGE SCALE GENOMIC DNA]</scope>
    <source>
        <strain evidence="2 3">WSW3-B6</strain>
    </source>
</reference>
<dbReference type="EMBL" id="CP080429">
    <property type="protein sequence ID" value="QYJ68249.1"/>
    <property type="molecule type" value="Genomic_DNA"/>
</dbReference>
<sequence length="338" mass="38725">MIAYYAHNHGYEHSNAAQQFAKIFGKKSLIITASDFEFDDGIKVLKIEKEDTAYASYAPTTHNLPRYAHYLPKSLDAILHRNFHIIEYCILHNIKFAIIDVSVETAIQFRIAGIPYAYHKMAGYRNDEAHEIAFEASEFLYAYYPKLLDIGEEQAIVDKTHYLGFISRFEFRRNINSYRSDISKQYKILIITGKGDTKLTDNNIEKICTQLEDASFTVFGRKSTYNGIKNLTSVPFTSELEELILRHDIVISSCGLNLTSEILALKNKFIAVPEDRPYAEQKAICKALVANNLAVELDVENIEHCITLYDALPINIDLESYFGRMEDFKTITELKPFL</sequence>
<name>A0ABX8V5Y5_9FLAO</name>
<keyword evidence="3" id="KW-1185">Reference proteome</keyword>
<protein>
    <recommendedName>
        <fullName evidence="1">Glycosyl transferase family 28 C-terminal domain-containing protein</fullName>
    </recommendedName>
</protein>
<dbReference type="Gene3D" id="3.40.50.2000">
    <property type="entry name" value="Glycogen Phosphorylase B"/>
    <property type="match status" value="1"/>
</dbReference>
<evidence type="ECO:0000259" key="1">
    <source>
        <dbReference type="Pfam" id="PF04101"/>
    </source>
</evidence>
<evidence type="ECO:0000313" key="3">
    <source>
        <dbReference type="Proteomes" id="UP000825381"/>
    </source>
</evidence>
<dbReference type="Pfam" id="PF04101">
    <property type="entry name" value="Glyco_tran_28_C"/>
    <property type="match status" value="1"/>
</dbReference>
<dbReference type="Proteomes" id="UP000825381">
    <property type="component" value="Chromosome"/>
</dbReference>
<gene>
    <name evidence="2" type="ORF">K1I41_12090</name>
</gene>